<sequence length="127" mass="13760">IKKNARGESRRSREIEARAEQKGAKGRSPRGLELQSVFLFTPHYLLTVHPANERQYKAVGGDSDISTQAGSLETFELLARMAQPGTGWTGGGSGCKREPGGVPAGGMGFQGWSRWGGWVETDKINNE</sequence>
<proteinExistence type="predicted"/>
<accession>A0AA40FF09</accession>
<feature type="region of interest" description="Disordered" evidence="1">
    <location>
        <begin position="1"/>
        <end position="29"/>
    </location>
</feature>
<dbReference type="AlphaFoldDB" id="A0AA40FF09"/>
<keyword evidence="3" id="KW-1185">Reference proteome</keyword>
<protein>
    <submittedName>
        <fullName evidence="2">Uncharacterized protein</fullName>
    </submittedName>
</protein>
<feature type="region of interest" description="Disordered" evidence="1">
    <location>
        <begin position="83"/>
        <end position="107"/>
    </location>
</feature>
<evidence type="ECO:0000256" key="1">
    <source>
        <dbReference type="SAM" id="MobiDB-lite"/>
    </source>
</evidence>
<reference evidence="2" key="1">
    <citation type="submission" date="2021-10" db="EMBL/GenBank/DDBJ databases">
        <title>Melipona bicolor Genome sequencing and assembly.</title>
        <authorList>
            <person name="Araujo N.S."/>
            <person name="Arias M.C."/>
        </authorList>
    </citation>
    <scope>NUCLEOTIDE SEQUENCE</scope>
    <source>
        <strain evidence="2">USP_2M_L1-L4_2017</strain>
        <tissue evidence="2">Whole body</tissue>
    </source>
</reference>
<feature type="non-terminal residue" evidence="2">
    <location>
        <position position="1"/>
    </location>
</feature>
<evidence type="ECO:0000313" key="2">
    <source>
        <dbReference type="EMBL" id="KAK1117817.1"/>
    </source>
</evidence>
<dbReference type="EMBL" id="JAHYIQ010000048">
    <property type="protein sequence ID" value="KAK1117817.1"/>
    <property type="molecule type" value="Genomic_DNA"/>
</dbReference>
<organism evidence="2 3">
    <name type="scientific">Melipona bicolor</name>
    <dbReference type="NCBI Taxonomy" id="60889"/>
    <lineage>
        <taxon>Eukaryota</taxon>
        <taxon>Metazoa</taxon>
        <taxon>Ecdysozoa</taxon>
        <taxon>Arthropoda</taxon>
        <taxon>Hexapoda</taxon>
        <taxon>Insecta</taxon>
        <taxon>Pterygota</taxon>
        <taxon>Neoptera</taxon>
        <taxon>Endopterygota</taxon>
        <taxon>Hymenoptera</taxon>
        <taxon>Apocrita</taxon>
        <taxon>Aculeata</taxon>
        <taxon>Apoidea</taxon>
        <taxon>Anthophila</taxon>
        <taxon>Apidae</taxon>
        <taxon>Melipona</taxon>
    </lineage>
</organism>
<comment type="caution">
    <text evidence="2">The sequence shown here is derived from an EMBL/GenBank/DDBJ whole genome shotgun (WGS) entry which is preliminary data.</text>
</comment>
<name>A0AA40FF09_9HYME</name>
<feature type="compositionally biased region" description="Basic and acidic residues" evidence="1">
    <location>
        <begin position="1"/>
        <end position="23"/>
    </location>
</feature>
<gene>
    <name evidence="2" type="ORF">K0M31_015753</name>
</gene>
<evidence type="ECO:0000313" key="3">
    <source>
        <dbReference type="Proteomes" id="UP001177670"/>
    </source>
</evidence>
<dbReference type="Proteomes" id="UP001177670">
    <property type="component" value="Unassembled WGS sequence"/>
</dbReference>